<evidence type="ECO:0000256" key="8">
    <source>
        <dbReference type="ARBA" id="ARBA00023136"/>
    </source>
</evidence>
<keyword evidence="6 10" id="KW-1133">Transmembrane helix</keyword>
<evidence type="ECO:0000256" key="1">
    <source>
        <dbReference type="ARBA" id="ARBA00022426"/>
    </source>
</evidence>
<comment type="subcellular location">
    <subcellularLocation>
        <location evidence="10">Cell membrane</location>
        <topology evidence="10">Multi-pass membrane protein</topology>
    </subcellularLocation>
</comment>
<gene>
    <name evidence="10" type="primary">cbiN</name>
    <name evidence="11" type="ORF">KEM09_10150</name>
</gene>
<keyword evidence="12" id="KW-1185">Reference proteome</keyword>
<keyword evidence="3 10" id="KW-1003">Cell membrane</keyword>
<sequence>MKTNKNLKKQNYILLLVVLIIPVVALWMGGDSEFGGADTMAADAIDNAKEAYTPWFESVWAPPGGETESLLFALQAAIGTGVLAYFIGYIRGKKVASDAK</sequence>
<feature type="transmembrane region" description="Helical" evidence="10">
    <location>
        <begin position="12"/>
        <end position="30"/>
    </location>
</feature>
<evidence type="ECO:0000256" key="2">
    <source>
        <dbReference type="ARBA" id="ARBA00022448"/>
    </source>
</evidence>
<evidence type="ECO:0000256" key="4">
    <source>
        <dbReference type="ARBA" id="ARBA00022573"/>
    </source>
</evidence>
<dbReference type="InterPro" id="IPR003705">
    <property type="entry name" value="CbiN"/>
</dbReference>
<evidence type="ECO:0000256" key="7">
    <source>
        <dbReference type="ARBA" id="ARBA00023065"/>
    </source>
</evidence>
<protein>
    <recommendedName>
        <fullName evidence="10">Cobalt transport protein CbiN</fullName>
    </recommendedName>
    <alternativeName>
        <fullName evidence="10">Energy-coupling factor transporter probable substrate-capture protein CbiN</fullName>
        <shortName evidence="10">ECF transporter S component CbiN</shortName>
    </alternativeName>
</protein>
<keyword evidence="2 10" id="KW-0813">Transport</keyword>
<comment type="caution">
    <text evidence="11">The sequence shown here is derived from an EMBL/GenBank/DDBJ whole genome shotgun (WGS) entry which is preliminary data.</text>
</comment>
<comment type="subunit">
    <text evidence="10">Forms an energy-coupling factor (ECF) transporter complex composed of an ATP-binding protein (A component, CbiO), a transmembrane protein (T component, CbiQ) and 2 possible substrate-capture proteins (S components, CbiM and CbiN) of unknown stoichimetry.</text>
</comment>
<evidence type="ECO:0000313" key="11">
    <source>
        <dbReference type="EMBL" id="MBS2211767.1"/>
    </source>
</evidence>
<keyword evidence="7 10" id="KW-0406">Ion transport</keyword>
<keyword evidence="1 10" id="KW-0171">Cobalt transport</keyword>
<keyword evidence="5 10" id="KW-0812">Transmembrane</keyword>
<keyword evidence="9 10" id="KW-0170">Cobalt</keyword>
<comment type="pathway">
    <text evidence="10">Cofactor biosynthesis; adenosylcobalamin biosynthesis.</text>
</comment>
<accession>A0ABS5KA61</accession>
<keyword evidence="4 10" id="KW-0169">Cobalamin biosynthesis</keyword>
<dbReference type="PANTHER" id="PTHR38662">
    <property type="entry name" value="COBALT TRANSPORT PROTEIN CBIN"/>
    <property type="match status" value="1"/>
</dbReference>
<dbReference type="RefSeq" id="WP_212228041.1">
    <property type="nucleotide sequence ID" value="NZ_JAGUCN010000010.1"/>
</dbReference>
<evidence type="ECO:0000313" key="12">
    <source>
        <dbReference type="Proteomes" id="UP000721861"/>
    </source>
</evidence>
<comment type="function">
    <text evidence="10">Part of the energy-coupling factor (ECF) transporter complex CbiMNOQ involved in cobalt import.</text>
</comment>
<evidence type="ECO:0000256" key="9">
    <source>
        <dbReference type="ARBA" id="ARBA00023285"/>
    </source>
</evidence>
<keyword evidence="8 10" id="KW-0472">Membrane</keyword>
<dbReference type="Proteomes" id="UP000721861">
    <property type="component" value="Unassembled WGS sequence"/>
</dbReference>
<feature type="transmembrane region" description="Helical" evidence="10">
    <location>
        <begin position="70"/>
        <end position="90"/>
    </location>
</feature>
<name>A0ABS5KA61_9BACT</name>
<evidence type="ECO:0000256" key="10">
    <source>
        <dbReference type="HAMAP-Rule" id="MF_00330"/>
    </source>
</evidence>
<evidence type="ECO:0000256" key="3">
    <source>
        <dbReference type="ARBA" id="ARBA00022475"/>
    </source>
</evidence>
<organism evidence="11 12">
    <name type="scientific">Carboxylicivirga mesophila</name>
    <dbReference type="NCBI Taxonomy" id="1166478"/>
    <lineage>
        <taxon>Bacteria</taxon>
        <taxon>Pseudomonadati</taxon>
        <taxon>Bacteroidota</taxon>
        <taxon>Bacteroidia</taxon>
        <taxon>Marinilabiliales</taxon>
        <taxon>Marinilabiliaceae</taxon>
        <taxon>Carboxylicivirga</taxon>
    </lineage>
</organism>
<dbReference type="NCBIfam" id="NF002780">
    <property type="entry name" value="PRK02898.1"/>
    <property type="match status" value="1"/>
</dbReference>
<comment type="similarity">
    <text evidence="10">Belongs to the CbiN family.</text>
</comment>
<dbReference type="Pfam" id="PF02553">
    <property type="entry name" value="CbiN"/>
    <property type="match status" value="1"/>
</dbReference>
<proteinExistence type="inferred from homology"/>
<dbReference type="EMBL" id="JAGUCN010000010">
    <property type="protein sequence ID" value="MBS2211767.1"/>
    <property type="molecule type" value="Genomic_DNA"/>
</dbReference>
<evidence type="ECO:0000256" key="6">
    <source>
        <dbReference type="ARBA" id="ARBA00022989"/>
    </source>
</evidence>
<dbReference type="PANTHER" id="PTHR38662:SF1">
    <property type="entry name" value="COBALT TRANSPORT PROTEIN CBIN"/>
    <property type="match status" value="1"/>
</dbReference>
<reference evidence="11 12" key="1">
    <citation type="journal article" date="2014" name="Int. J. Syst. Evol. Microbiol.">
        <title>Carboxylicivirga gen. nov. in the family Marinilabiliaceae with two novel species, Carboxylicivirga mesophila sp. nov. and Carboxylicivirga taeanensis sp. nov., and reclassification of Cytophaga fermentans as Saccharicrinis fermentans gen. nov., comb. nov.</title>
        <authorList>
            <person name="Yang S.H."/>
            <person name="Seo H.S."/>
            <person name="Woo J.H."/>
            <person name="Oh H.M."/>
            <person name="Jang H."/>
            <person name="Lee J.H."/>
            <person name="Kim S.J."/>
            <person name="Kwon K.K."/>
        </authorList>
    </citation>
    <scope>NUCLEOTIDE SEQUENCE [LARGE SCALE GENOMIC DNA]</scope>
    <source>
        <strain evidence="11 12">JCM 18290</strain>
    </source>
</reference>
<dbReference type="HAMAP" id="MF_00330">
    <property type="entry name" value="CbiN"/>
    <property type="match status" value="1"/>
</dbReference>
<evidence type="ECO:0000256" key="5">
    <source>
        <dbReference type="ARBA" id="ARBA00022692"/>
    </source>
</evidence>